<name>A0A553ZUU2_9BACI</name>
<feature type="transmembrane region" description="Helical" evidence="1">
    <location>
        <begin position="50"/>
        <end position="70"/>
    </location>
</feature>
<proteinExistence type="predicted"/>
<feature type="transmembrane region" description="Helical" evidence="1">
    <location>
        <begin position="82"/>
        <end position="105"/>
    </location>
</feature>
<dbReference type="EMBL" id="VLXZ01000013">
    <property type="protein sequence ID" value="TSB45227.1"/>
    <property type="molecule type" value="Genomic_DNA"/>
</dbReference>
<keyword evidence="1" id="KW-1133">Transmembrane helix</keyword>
<protein>
    <submittedName>
        <fullName evidence="3">Uncharacterized protein</fullName>
    </submittedName>
</protein>
<evidence type="ECO:0000256" key="1">
    <source>
        <dbReference type="SAM" id="Phobius"/>
    </source>
</evidence>
<dbReference type="Proteomes" id="UP000318521">
    <property type="component" value="Unassembled WGS sequence"/>
</dbReference>
<evidence type="ECO:0000256" key="2">
    <source>
        <dbReference type="SAM" id="SignalP"/>
    </source>
</evidence>
<keyword evidence="1" id="KW-0472">Membrane</keyword>
<organism evidence="3 4">
    <name type="scientific">Alkalicoccobacillus porphyridii</name>
    <dbReference type="NCBI Taxonomy" id="2597270"/>
    <lineage>
        <taxon>Bacteria</taxon>
        <taxon>Bacillati</taxon>
        <taxon>Bacillota</taxon>
        <taxon>Bacilli</taxon>
        <taxon>Bacillales</taxon>
        <taxon>Bacillaceae</taxon>
        <taxon>Alkalicoccobacillus</taxon>
    </lineage>
</organism>
<keyword evidence="2" id="KW-0732">Signal</keyword>
<evidence type="ECO:0000313" key="4">
    <source>
        <dbReference type="Proteomes" id="UP000318521"/>
    </source>
</evidence>
<dbReference type="RefSeq" id="WP_143850122.1">
    <property type="nucleotide sequence ID" value="NZ_VLXZ01000013.1"/>
</dbReference>
<feature type="signal peptide" evidence="2">
    <location>
        <begin position="1"/>
        <end position="19"/>
    </location>
</feature>
<evidence type="ECO:0000313" key="3">
    <source>
        <dbReference type="EMBL" id="TSB45227.1"/>
    </source>
</evidence>
<keyword evidence="1" id="KW-0812">Transmembrane</keyword>
<keyword evidence="4" id="KW-1185">Reference proteome</keyword>
<feature type="chain" id="PRO_5021856631" evidence="2">
    <location>
        <begin position="20"/>
        <end position="116"/>
    </location>
</feature>
<comment type="caution">
    <text evidence="3">The sequence shown here is derived from an EMBL/GenBank/DDBJ whole genome shotgun (WGS) entry which is preliminary data.</text>
</comment>
<gene>
    <name evidence="3" type="ORF">FN960_17330</name>
</gene>
<accession>A0A553ZUU2</accession>
<sequence>MLLLKILLIFIMSCFSIQAATALGLAFGGPSGSWQRWNIERYWTKNATHWADKVFNVYFYLTMSLAYFSYHAVYKKYGYLRTLAIFLFALITIIFTVFGIIFPFLDIIGFFDFLDS</sequence>
<reference evidence="3 4" key="1">
    <citation type="submission" date="2019-07" db="EMBL/GenBank/DDBJ databases">
        <authorList>
            <person name="Park Y.J."/>
            <person name="Jeong S.E."/>
            <person name="Jung H.S."/>
        </authorList>
    </citation>
    <scope>NUCLEOTIDE SEQUENCE [LARGE SCALE GENOMIC DNA]</scope>
    <source>
        <strain evidence="4">P16(2019)</strain>
    </source>
</reference>
<dbReference type="AlphaFoldDB" id="A0A553ZUU2"/>